<proteinExistence type="inferred from homology"/>
<dbReference type="GO" id="GO:0006396">
    <property type="term" value="P:RNA processing"/>
    <property type="evidence" value="ECO:0007669"/>
    <property type="project" value="InterPro"/>
</dbReference>
<sequence>MLNGRELESIVSEIIFGIHPVMEALRSGKEIKRLYIGKDKRTKAVSEILALARAKRVEYRFEPWDSLNGRVDADARHQGIVAVCRRTFSYASLDELFARAERRREAAFFIILDRLQDPHNVGAILRTAECAGVHGVILARRNAADVTPAAVKVSAGAASHIPVCRVSNIVSTIAVLQERQVWVVGTSADAEQSYTASDFRVPLAVVIGSEEKGMRRLVAEKCDYSVSIPLYGKLSSLNASISGAVMMFEVRRQRSL</sequence>
<evidence type="ECO:0000259" key="4">
    <source>
        <dbReference type="SMART" id="SM00967"/>
    </source>
</evidence>
<organism evidence="5 6">
    <name type="scientific">candidate division KSB3 bacterium</name>
    <dbReference type="NCBI Taxonomy" id="2044937"/>
    <lineage>
        <taxon>Bacteria</taxon>
        <taxon>candidate division KSB3</taxon>
    </lineage>
</organism>
<dbReference type="CDD" id="cd18103">
    <property type="entry name" value="SpoU-like_RlmB"/>
    <property type="match status" value="1"/>
</dbReference>
<evidence type="ECO:0000256" key="2">
    <source>
        <dbReference type="ARBA" id="ARBA00022603"/>
    </source>
</evidence>
<dbReference type="InterPro" id="IPR001537">
    <property type="entry name" value="SpoU_MeTrfase"/>
</dbReference>
<dbReference type="Gene3D" id="3.30.1330.30">
    <property type="match status" value="1"/>
</dbReference>
<dbReference type="InterPro" id="IPR029064">
    <property type="entry name" value="Ribosomal_eL30-like_sf"/>
</dbReference>
<dbReference type="Gene3D" id="3.40.1280.10">
    <property type="match status" value="1"/>
</dbReference>
<dbReference type="SUPFAM" id="SSF55315">
    <property type="entry name" value="L30e-like"/>
    <property type="match status" value="1"/>
</dbReference>
<evidence type="ECO:0000256" key="3">
    <source>
        <dbReference type="ARBA" id="ARBA00022679"/>
    </source>
</evidence>
<dbReference type="PANTHER" id="PTHR46429">
    <property type="entry name" value="23S RRNA (GUANOSINE-2'-O-)-METHYLTRANSFERASE RLMB"/>
    <property type="match status" value="1"/>
</dbReference>
<evidence type="ECO:0000313" key="6">
    <source>
        <dbReference type="Proteomes" id="UP000229740"/>
    </source>
</evidence>
<dbReference type="AlphaFoldDB" id="A0A2G6E3X2"/>
<dbReference type="InterPro" id="IPR029026">
    <property type="entry name" value="tRNA_m1G_MTases_N"/>
</dbReference>
<dbReference type="GO" id="GO:0032259">
    <property type="term" value="P:methylation"/>
    <property type="evidence" value="ECO:0007669"/>
    <property type="project" value="UniProtKB-KW"/>
</dbReference>
<comment type="similarity">
    <text evidence="1">Belongs to the class IV-like SAM-binding methyltransferase superfamily. RNA methyltransferase TrmH family.</text>
</comment>
<dbReference type="PANTHER" id="PTHR46429:SF1">
    <property type="entry name" value="23S RRNA (GUANOSINE-2'-O-)-METHYLTRANSFERASE RLMB"/>
    <property type="match status" value="1"/>
</dbReference>
<dbReference type="GO" id="GO:0008173">
    <property type="term" value="F:RNA methyltransferase activity"/>
    <property type="evidence" value="ECO:0007669"/>
    <property type="project" value="InterPro"/>
</dbReference>
<gene>
    <name evidence="5" type="ORF">CSB45_11545</name>
</gene>
<feature type="domain" description="RNA 2-O ribose methyltransferase substrate binding" evidence="4">
    <location>
        <begin position="14"/>
        <end position="90"/>
    </location>
</feature>
<dbReference type="InterPro" id="IPR013123">
    <property type="entry name" value="SpoU_subst-bd"/>
</dbReference>
<dbReference type="SUPFAM" id="SSF75217">
    <property type="entry name" value="alpha/beta knot"/>
    <property type="match status" value="1"/>
</dbReference>
<evidence type="ECO:0000256" key="1">
    <source>
        <dbReference type="ARBA" id="ARBA00007228"/>
    </source>
</evidence>
<name>A0A2G6E3X2_9BACT</name>
<dbReference type="Pfam" id="PF08032">
    <property type="entry name" value="SpoU_sub_bind"/>
    <property type="match status" value="1"/>
</dbReference>
<evidence type="ECO:0000313" key="5">
    <source>
        <dbReference type="EMBL" id="PID56478.1"/>
    </source>
</evidence>
<accession>A0A2G6E3X2</accession>
<dbReference type="FunFam" id="3.40.1280.10:FF:000008">
    <property type="entry name" value="Group 3 RNA methyltransferase TrmH"/>
    <property type="match status" value="1"/>
</dbReference>
<reference evidence="5 6" key="1">
    <citation type="submission" date="2017-10" db="EMBL/GenBank/DDBJ databases">
        <title>Novel microbial diversity and functional potential in the marine mammal oral microbiome.</title>
        <authorList>
            <person name="Dudek N.K."/>
            <person name="Sun C.L."/>
            <person name="Burstein D."/>
            <person name="Kantor R.S."/>
            <person name="Aliaga Goltsman D.S."/>
            <person name="Bik E.M."/>
            <person name="Thomas B.C."/>
            <person name="Banfield J.F."/>
            <person name="Relman D.A."/>
        </authorList>
    </citation>
    <scope>NUCLEOTIDE SEQUENCE [LARGE SCALE GENOMIC DNA]</scope>
    <source>
        <strain evidence="5">DOLZORAL124_49_17</strain>
    </source>
</reference>
<dbReference type="Proteomes" id="UP000229740">
    <property type="component" value="Unassembled WGS sequence"/>
</dbReference>
<dbReference type="GO" id="GO:0003723">
    <property type="term" value="F:RNA binding"/>
    <property type="evidence" value="ECO:0007669"/>
    <property type="project" value="InterPro"/>
</dbReference>
<dbReference type="NCBIfam" id="TIGR00186">
    <property type="entry name" value="rRNA_methyl_3"/>
    <property type="match status" value="1"/>
</dbReference>
<keyword evidence="2 5" id="KW-0489">Methyltransferase</keyword>
<dbReference type="SMART" id="SM00967">
    <property type="entry name" value="SpoU_sub_bind"/>
    <property type="match status" value="1"/>
</dbReference>
<dbReference type="Pfam" id="PF00588">
    <property type="entry name" value="SpoU_methylase"/>
    <property type="match status" value="1"/>
</dbReference>
<comment type="caution">
    <text evidence="5">The sequence shown here is derived from an EMBL/GenBank/DDBJ whole genome shotgun (WGS) entry which is preliminary data.</text>
</comment>
<dbReference type="GO" id="GO:0005829">
    <property type="term" value="C:cytosol"/>
    <property type="evidence" value="ECO:0007669"/>
    <property type="project" value="TreeGrafter"/>
</dbReference>
<protein>
    <submittedName>
        <fullName evidence="5">23S rRNA (Guanosine(2251)-2'-O)-methyltransferase RlmB</fullName>
    </submittedName>
</protein>
<keyword evidence="3 5" id="KW-0808">Transferase</keyword>
<dbReference type="InterPro" id="IPR029028">
    <property type="entry name" value="Alpha/beta_knot_MTases"/>
</dbReference>
<dbReference type="InterPro" id="IPR004441">
    <property type="entry name" value="rRNA_MeTrfase_TrmH"/>
</dbReference>
<dbReference type="EMBL" id="PDPS01000034">
    <property type="protein sequence ID" value="PID56478.1"/>
    <property type="molecule type" value="Genomic_DNA"/>
</dbReference>